<dbReference type="Proteomes" id="UP000192840">
    <property type="component" value="Unassembled WGS sequence"/>
</dbReference>
<name>A0A1W2FQI8_9PSEU</name>
<sequence>MHKAADAVNGLQIATFVVAVVAIVMSALTLTWQVANYLLTGGRPKVELRVGAIHESGQLVHGPVRNLSAEWAQRHARQGFTRPVLVVQVRNVGRLPVTIAEWSVTAEPAGAAFQPIGESIGPDLPYKLEPGASETWALELHTVETLVSVTAETFEVAKGKTTVRGKVGLGDGRTYETPESIKM</sequence>
<evidence type="ECO:0000313" key="2">
    <source>
        <dbReference type="EMBL" id="SMD24201.1"/>
    </source>
</evidence>
<keyword evidence="3" id="KW-1185">Reference proteome</keyword>
<keyword evidence="1" id="KW-0472">Membrane</keyword>
<feature type="transmembrane region" description="Helical" evidence="1">
    <location>
        <begin position="12"/>
        <end position="39"/>
    </location>
</feature>
<evidence type="ECO:0000313" key="3">
    <source>
        <dbReference type="Proteomes" id="UP000192840"/>
    </source>
</evidence>
<evidence type="ECO:0000256" key="1">
    <source>
        <dbReference type="SAM" id="Phobius"/>
    </source>
</evidence>
<dbReference type="eggNOG" id="ENOG5031Y22">
    <property type="taxonomic scope" value="Bacteria"/>
</dbReference>
<proteinExistence type="predicted"/>
<reference evidence="3" key="1">
    <citation type="submission" date="2017-04" db="EMBL/GenBank/DDBJ databases">
        <authorList>
            <person name="Varghese N."/>
            <person name="Submissions S."/>
        </authorList>
    </citation>
    <scope>NUCLEOTIDE SEQUENCE [LARGE SCALE GENOMIC DNA]</scope>
    <source>
        <strain evidence="3">DSM 44073</strain>
    </source>
</reference>
<keyword evidence="1" id="KW-1133">Transmembrane helix</keyword>
<keyword evidence="1" id="KW-0812">Transmembrane</keyword>
<dbReference type="EMBL" id="FWYC01000021">
    <property type="protein sequence ID" value="SMD24201.1"/>
    <property type="molecule type" value="Genomic_DNA"/>
</dbReference>
<dbReference type="OrthoDB" id="3425454at2"/>
<accession>A0A1W2FQI8</accession>
<dbReference type="RefSeq" id="WP_030479368.1">
    <property type="nucleotide sequence ID" value="NZ_FWYC01000021.1"/>
</dbReference>
<protein>
    <submittedName>
        <fullName evidence="2">Uncharacterized protein</fullName>
    </submittedName>
</protein>
<dbReference type="AlphaFoldDB" id="A0A1W2FQI8"/>
<organism evidence="2 3">
    <name type="scientific">Lentzea albidocapillata</name>
    <dbReference type="NCBI Taxonomy" id="40571"/>
    <lineage>
        <taxon>Bacteria</taxon>
        <taxon>Bacillati</taxon>
        <taxon>Actinomycetota</taxon>
        <taxon>Actinomycetes</taxon>
        <taxon>Pseudonocardiales</taxon>
        <taxon>Pseudonocardiaceae</taxon>
        <taxon>Lentzea</taxon>
    </lineage>
</organism>
<gene>
    <name evidence="2" type="ORF">SAMN05660733_07670</name>
</gene>